<keyword evidence="3" id="KW-1185">Reference proteome</keyword>
<feature type="compositionally biased region" description="Basic and acidic residues" evidence="1">
    <location>
        <begin position="609"/>
        <end position="625"/>
    </location>
</feature>
<evidence type="ECO:0000313" key="2">
    <source>
        <dbReference type="EMBL" id="EAS48291.1"/>
    </source>
</evidence>
<reference evidence="2 3" key="1">
    <citation type="journal article" date="2008" name="Appl. Environ. Microbiol.">
        <title>Genomic insights into Mn(II) oxidation by the marine alphaproteobacterium Aurantimonas sp. strain SI85-9A1.</title>
        <authorList>
            <person name="Dick G.J."/>
            <person name="Podell S."/>
            <person name="Johnson H.A."/>
            <person name="Rivera-Espinoza Y."/>
            <person name="Bernier-Latmani R."/>
            <person name="McCarthy J.K."/>
            <person name="Torpey J.W."/>
            <person name="Clement B.G."/>
            <person name="Gaasterland T."/>
            <person name="Tebo B.M."/>
        </authorList>
    </citation>
    <scope>NUCLEOTIDE SEQUENCE [LARGE SCALE GENOMIC DNA]</scope>
    <source>
        <strain evidence="2 3">SI85-9A1</strain>
    </source>
</reference>
<feature type="compositionally biased region" description="Low complexity" evidence="1">
    <location>
        <begin position="131"/>
        <end position="148"/>
    </location>
</feature>
<gene>
    <name evidence="2" type="ORF">SI859A1_03673</name>
</gene>
<feature type="compositionally biased region" description="Basic and acidic residues" evidence="1">
    <location>
        <begin position="632"/>
        <end position="643"/>
    </location>
</feature>
<proteinExistence type="predicted"/>
<accession>Q1YDH0</accession>
<sequence length="643" mass="69274">MADYRLGSAVMARSPAVSVSAGHLTAASRKDSQFPHQLAHWRISRRSSQQRAVNRPTGQGRASPPHGPHPGAPDVEKRISEGHRRQSGPVDPGPGGGRRRRSDGSWCRPFGIREGCDPSRSQAPHSRKSASTRSASRGARPAPNRAGTCRSKYEPDRREDAFHWRDRHESPRHGLASSGRNPRGRPEARRAMIGGFTKFGGRSRDAQALIAHLAKTQPGGSSFEAMNSAAPTMAAVVAEARLAAAARGIGDRPFWHIHLSPSAAMSEAGLRQAVAVVCREMGVTDHPVGIEYHSKPRRHGGAEIHAHLVIGRAAWSGNLLAAGFEKIRLETACRVAEVEAGDTHVRGRHLAAGLRYLEKAGRHDVIASLNAAFGDESEPPRGSLSPEKRQALVRKGVDAVDLRAAVRAAWEGSDNGSAFAVGLAEHGLTLVRGEKRGVWTVRTGDTGIVLGAVDRLVGEKRKVIAYRLRHAETEAILSSRRPDPVQHEQDREVIGGGPDQSGRDPGELESLGGRRRRNGGESGHRPARNACRVDRSTVAAAGPDRGEAGATGTGPSRRRAAVAALTVARAVHVGRDRLVALRARVLSLLRQDQVHQSEMSAPLVPAMDPSREEDGHKSIDDRLAPHEQITVVDKDRQGPRLRY</sequence>
<feature type="region of interest" description="Disordered" evidence="1">
    <location>
        <begin position="604"/>
        <end position="643"/>
    </location>
</feature>
<feature type="compositionally biased region" description="Basic and acidic residues" evidence="1">
    <location>
        <begin position="151"/>
        <end position="172"/>
    </location>
</feature>
<organism evidence="2 3">
    <name type="scientific">Aurantimonas manganoxydans (strain ATCC BAA-1229 / DSM 21871 / SI85-9A1)</name>
    <dbReference type="NCBI Taxonomy" id="287752"/>
    <lineage>
        <taxon>Bacteria</taxon>
        <taxon>Pseudomonadati</taxon>
        <taxon>Pseudomonadota</taxon>
        <taxon>Alphaproteobacteria</taxon>
        <taxon>Hyphomicrobiales</taxon>
        <taxon>Aurantimonadaceae</taxon>
        <taxon>Aurantimonas</taxon>
    </lineage>
</organism>
<feature type="region of interest" description="Disordered" evidence="1">
    <location>
        <begin position="1"/>
        <end position="187"/>
    </location>
</feature>
<feature type="region of interest" description="Disordered" evidence="1">
    <location>
        <begin position="477"/>
        <end position="555"/>
    </location>
</feature>
<dbReference type="HOGENOM" id="CLU_425671_0_0_5"/>
<feature type="compositionally biased region" description="Basic and acidic residues" evidence="1">
    <location>
        <begin position="74"/>
        <end position="84"/>
    </location>
</feature>
<evidence type="ECO:0000256" key="1">
    <source>
        <dbReference type="SAM" id="MobiDB-lite"/>
    </source>
</evidence>
<dbReference type="EMBL" id="AAPJ01000014">
    <property type="protein sequence ID" value="EAS48291.1"/>
    <property type="molecule type" value="Genomic_DNA"/>
</dbReference>
<protein>
    <submittedName>
        <fullName evidence="2">Uncharacterized protein</fullName>
    </submittedName>
</protein>
<evidence type="ECO:0000313" key="3">
    <source>
        <dbReference type="Proteomes" id="UP000000321"/>
    </source>
</evidence>
<name>Q1YDH0_AURMS</name>
<feature type="compositionally biased region" description="Basic and acidic residues" evidence="1">
    <location>
        <begin position="480"/>
        <end position="493"/>
    </location>
</feature>
<dbReference type="Proteomes" id="UP000000321">
    <property type="component" value="Unassembled WGS sequence"/>
</dbReference>
<comment type="caution">
    <text evidence="2">The sequence shown here is derived from an EMBL/GenBank/DDBJ whole genome shotgun (WGS) entry which is preliminary data.</text>
</comment>
<dbReference type="AlphaFoldDB" id="Q1YDH0"/>